<dbReference type="CDD" id="cd02000">
    <property type="entry name" value="TPP_E1_PDC_ADC_BCADC"/>
    <property type="match status" value="1"/>
</dbReference>
<proteinExistence type="predicted"/>
<accession>A0A3B0V2J3</accession>
<dbReference type="EMBL" id="UOEZ01000020">
    <property type="protein sequence ID" value="VAW35120.1"/>
    <property type="molecule type" value="Genomic_DNA"/>
</dbReference>
<protein>
    <submittedName>
        <fullName evidence="4">Branched-chain alpha-keto acid dehydrogenase, E1 component, alpha subunit</fullName>
        <ecNumber evidence="4">1.2.4.4</ecNumber>
    </submittedName>
</protein>
<evidence type="ECO:0000259" key="3">
    <source>
        <dbReference type="Pfam" id="PF00676"/>
    </source>
</evidence>
<dbReference type="InterPro" id="IPR001017">
    <property type="entry name" value="DH_E1"/>
</dbReference>
<dbReference type="NCBIfam" id="TIGR03181">
    <property type="entry name" value="PDH_E1_alph_x"/>
    <property type="match status" value="1"/>
</dbReference>
<dbReference type="PANTHER" id="PTHR43380">
    <property type="entry name" value="2-OXOISOVALERATE DEHYDROGENASE SUBUNIT ALPHA, MITOCHONDRIAL"/>
    <property type="match status" value="1"/>
</dbReference>
<dbReference type="Gene3D" id="3.40.50.970">
    <property type="match status" value="1"/>
</dbReference>
<feature type="domain" description="Dehydrogenase E1 component" evidence="3">
    <location>
        <begin position="45"/>
        <end position="335"/>
    </location>
</feature>
<keyword evidence="1 4" id="KW-0560">Oxidoreductase</keyword>
<reference evidence="4" key="1">
    <citation type="submission" date="2018-06" db="EMBL/GenBank/DDBJ databases">
        <authorList>
            <person name="Zhirakovskaya E."/>
        </authorList>
    </citation>
    <scope>NUCLEOTIDE SEQUENCE</scope>
</reference>
<evidence type="ECO:0000313" key="4">
    <source>
        <dbReference type="EMBL" id="VAW35120.1"/>
    </source>
</evidence>
<dbReference type="SUPFAM" id="SSF52518">
    <property type="entry name" value="Thiamin diphosphate-binding fold (THDP-binding)"/>
    <property type="match status" value="1"/>
</dbReference>
<feature type="compositionally biased region" description="Polar residues" evidence="2">
    <location>
        <begin position="341"/>
        <end position="350"/>
    </location>
</feature>
<name>A0A3B0V2J3_9ZZZZ</name>
<feature type="region of interest" description="Disordered" evidence="2">
    <location>
        <begin position="336"/>
        <end position="362"/>
    </location>
</feature>
<dbReference type="AlphaFoldDB" id="A0A3B0V2J3"/>
<dbReference type="EC" id="1.2.4.4" evidence="4"/>
<dbReference type="PANTHER" id="PTHR43380:SF1">
    <property type="entry name" value="2-OXOISOVALERATE DEHYDROGENASE SUBUNIT ALPHA, MITOCHONDRIAL"/>
    <property type="match status" value="1"/>
</dbReference>
<dbReference type="GO" id="GO:0003863">
    <property type="term" value="F:branched-chain 2-oxo acid dehydrogenase activity"/>
    <property type="evidence" value="ECO:0007669"/>
    <property type="project" value="UniProtKB-EC"/>
</dbReference>
<evidence type="ECO:0000256" key="2">
    <source>
        <dbReference type="SAM" id="MobiDB-lite"/>
    </source>
</evidence>
<sequence length="362" mass="40024">MPYKIIKTIDVRHLQILDESGNADPAEAASFSDDLLKAFFKALLHLRIYNDLALSLQREGRIGTYPSYYGQEAAQAGSALAMDKEDWLFPSFRETGVYLLMGLPATNLFRYWLGDERGMKIPEGINVMPMSVPVGSHIPHVTGTAMAMKYRQSRAAYSGAKSAAVAYFGDGASSRGDFHEALNLAGVYKAPAVFICMNNQWAISMPRAAQCAGDTISQRASSYGFEGLQVDGNDVLAVYKATKDALDKARGGGGPTLIECVTYRLGNHTTADDASRYRDEAELAKWTGREPLKRFRVYLKERGIWSEDYEKEVSAGIRADIDKSIKEAEETAPPELKDIILNTNAEQSPRQVRELEEAGWLK</sequence>
<organism evidence="4">
    <name type="scientific">hydrothermal vent metagenome</name>
    <dbReference type="NCBI Taxonomy" id="652676"/>
    <lineage>
        <taxon>unclassified sequences</taxon>
        <taxon>metagenomes</taxon>
        <taxon>ecological metagenomes</taxon>
    </lineage>
</organism>
<gene>
    <name evidence="4" type="ORF">MNBD_DELTA02-74</name>
</gene>
<dbReference type="GO" id="GO:0009083">
    <property type="term" value="P:branched-chain amino acid catabolic process"/>
    <property type="evidence" value="ECO:0007669"/>
    <property type="project" value="TreeGrafter"/>
</dbReference>
<dbReference type="InterPro" id="IPR050771">
    <property type="entry name" value="Alpha-ketoacid_DH_E1_comp"/>
</dbReference>
<dbReference type="Pfam" id="PF00676">
    <property type="entry name" value="E1_dh"/>
    <property type="match status" value="1"/>
</dbReference>
<evidence type="ECO:0000256" key="1">
    <source>
        <dbReference type="ARBA" id="ARBA00023002"/>
    </source>
</evidence>
<dbReference type="InterPro" id="IPR017596">
    <property type="entry name" value="PdhA/BkdA"/>
</dbReference>
<dbReference type="InterPro" id="IPR029061">
    <property type="entry name" value="THDP-binding"/>
</dbReference>